<dbReference type="Pfam" id="PF00498">
    <property type="entry name" value="FHA"/>
    <property type="match status" value="1"/>
</dbReference>
<dbReference type="AlphaFoldDB" id="A0A1L0B6B1"/>
<dbReference type="PROSITE" id="PS50006">
    <property type="entry name" value="FHA_DOMAIN"/>
    <property type="match status" value="1"/>
</dbReference>
<sequence length="536" mass="59960">MSKSDTSVLNVSELFLSDTPVPKQEVHATRRRSNSQSQVVAPPVFIQPRGSTLATGRNGLHLANRDHKPPRRQQAEYYVTLVPLNDTFVKKHIHVPYFPETCRLGRPTGTKIKPHVTNGYFDSRVLSRNHACMFIEPKTGQLMIQDMGSSNGTFVNSDKIGAEPVPVTVGDIINLGFNIQLETSHKQISAKIENINVVSNNPKGSVLSGLPLLTKDVINGFSASEMQHLDFIQSVFALLLPNKDEPDEAESDPTAQAQKAFENAMFADVVPSLDDSLAASSESYVNAGIFNNSHIVNSNDLESTLELLMVNLVRVKQQNSTLKSLENFLANYSSKVDSLNSNYVKSEVQKAEAKFDESLRAEKEKMRKLQVESEQKNEEHRSVVGLLENEMFKLRTEHENALKRLRSQEEQIITSDNELSFSNSGEAAHTIDSYAYDSYNSRDARHLADISSFDFGASKSLKEISPEASEEIEEISNSSDLESEEHQEVVEATKEKHDERKAYFNQFTNQFSHYKNQGVMLGFFVVIAGYLYQSGK</sequence>
<protein>
    <submittedName>
        <fullName evidence="4">CIC11C00000001231</fullName>
    </submittedName>
</protein>
<dbReference type="Gene3D" id="2.60.200.20">
    <property type="match status" value="1"/>
</dbReference>
<dbReference type="PANTHER" id="PTHR15715">
    <property type="entry name" value="CENTROSOMAL PROTEIN OF 170 KDA"/>
    <property type="match status" value="1"/>
</dbReference>
<evidence type="ECO:0000313" key="5">
    <source>
        <dbReference type="Proteomes" id="UP000182334"/>
    </source>
</evidence>
<dbReference type="InterPro" id="IPR008984">
    <property type="entry name" value="SMAD_FHA_dom_sf"/>
</dbReference>
<evidence type="ECO:0000256" key="1">
    <source>
        <dbReference type="SAM" id="Coils"/>
    </source>
</evidence>
<dbReference type="SMART" id="SM00240">
    <property type="entry name" value="FHA"/>
    <property type="match status" value="1"/>
</dbReference>
<dbReference type="STRING" id="45354.A0A1L0B6B1"/>
<evidence type="ECO:0000313" key="4">
    <source>
        <dbReference type="EMBL" id="SGZ46443.1"/>
    </source>
</evidence>
<dbReference type="InterPro" id="IPR000253">
    <property type="entry name" value="FHA_dom"/>
</dbReference>
<keyword evidence="5" id="KW-1185">Reference proteome</keyword>
<feature type="coiled-coil region" evidence="1">
    <location>
        <begin position="322"/>
        <end position="411"/>
    </location>
</feature>
<dbReference type="OrthoDB" id="687730at2759"/>
<dbReference type="InterPro" id="IPR051176">
    <property type="entry name" value="Cent_Immune-Sig_Mod"/>
</dbReference>
<dbReference type="GO" id="GO:0005737">
    <property type="term" value="C:cytoplasm"/>
    <property type="evidence" value="ECO:0007669"/>
    <property type="project" value="TreeGrafter"/>
</dbReference>
<proteinExistence type="predicted"/>
<name>A0A1L0B6B1_9ASCO</name>
<dbReference type="PANTHER" id="PTHR15715:SF37">
    <property type="entry name" value="LD47843P"/>
    <property type="match status" value="1"/>
</dbReference>
<feature type="region of interest" description="Disordered" evidence="2">
    <location>
        <begin position="464"/>
        <end position="495"/>
    </location>
</feature>
<feature type="domain" description="FHA" evidence="3">
    <location>
        <begin position="102"/>
        <end position="160"/>
    </location>
</feature>
<reference evidence="4 5" key="1">
    <citation type="submission" date="2016-10" db="EMBL/GenBank/DDBJ databases">
        <authorList>
            <person name="de Groot N.N."/>
        </authorList>
    </citation>
    <scope>NUCLEOTIDE SEQUENCE [LARGE SCALE GENOMIC DNA]</scope>
    <source>
        <strain evidence="4 5">CBS 141442</strain>
    </source>
</reference>
<keyword evidence="1" id="KW-0175">Coiled coil</keyword>
<evidence type="ECO:0000256" key="2">
    <source>
        <dbReference type="SAM" id="MobiDB-lite"/>
    </source>
</evidence>
<dbReference type="EMBL" id="LT635756">
    <property type="protein sequence ID" value="SGZ46443.1"/>
    <property type="molecule type" value="Genomic_DNA"/>
</dbReference>
<organism evidence="4 5">
    <name type="scientific">Sungouiella intermedia</name>
    <dbReference type="NCBI Taxonomy" id="45354"/>
    <lineage>
        <taxon>Eukaryota</taxon>
        <taxon>Fungi</taxon>
        <taxon>Dikarya</taxon>
        <taxon>Ascomycota</taxon>
        <taxon>Saccharomycotina</taxon>
        <taxon>Pichiomycetes</taxon>
        <taxon>Metschnikowiaceae</taxon>
        <taxon>Sungouiella</taxon>
    </lineage>
</organism>
<evidence type="ECO:0000259" key="3">
    <source>
        <dbReference type="PROSITE" id="PS50006"/>
    </source>
</evidence>
<feature type="compositionally biased region" description="Basic and acidic residues" evidence="2">
    <location>
        <begin position="484"/>
        <end position="495"/>
    </location>
</feature>
<dbReference type="Proteomes" id="UP000182334">
    <property type="component" value="Chromosome I"/>
</dbReference>
<dbReference type="SUPFAM" id="SSF49879">
    <property type="entry name" value="SMAD/FHA domain"/>
    <property type="match status" value="1"/>
</dbReference>
<accession>A0A1L0B6B1</accession>
<gene>
    <name evidence="4" type="ORF">SAMEA4029010_CIC11G00000001231</name>
</gene>